<dbReference type="Proteomes" id="UP000031036">
    <property type="component" value="Unassembled WGS sequence"/>
</dbReference>
<feature type="chain" id="PRO_5002078005" evidence="1">
    <location>
        <begin position="20"/>
        <end position="61"/>
    </location>
</feature>
<gene>
    <name evidence="2" type="ORF">Tcan_15456</name>
</gene>
<organism evidence="2 3">
    <name type="scientific">Toxocara canis</name>
    <name type="common">Canine roundworm</name>
    <dbReference type="NCBI Taxonomy" id="6265"/>
    <lineage>
        <taxon>Eukaryota</taxon>
        <taxon>Metazoa</taxon>
        <taxon>Ecdysozoa</taxon>
        <taxon>Nematoda</taxon>
        <taxon>Chromadorea</taxon>
        <taxon>Rhabditida</taxon>
        <taxon>Spirurina</taxon>
        <taxon>Ascaridomorpha</taxon>
        <taxon>Ascaridoidea</taxon>
        <taxon>Toxocaridae</taxon>
        <taxon>Toxocara</taxon>
    </lineage>
</organism>
<reference evidence="2 3" key="1">
    <citation type="submission" date="2014-11" db="EMBL/GenBank/DDBJ databases">
        <title>Genetic blueprint of the zoonotic pathogen Toxocara canis.</title>
        <authorList>
            <person name="Zhu X.-Q."/>
            <person name="Korhonen P.K."/>
            <person name="Cai H."/>
            <person name="Young N.D."/>
            <person name="Nejsum P."/>
            <person name="von Samson-Himmelstjerna G."/>
            <person name="Boag P.R."/>
            <person name="Tan P."/>
            <person name="Li Q."/>
            <person name="Min J."/>
            <person name="Yang Y."/>
            <person name="Wang X."/>
            <person name="Fang X."/>
            <person name="Hall R.S."/>
            <person name="Hofmann A."/>
            <person name="Sternberg P.W."/>
            <person name="Jex A.R."/>
            <person name="Gasser R.B."/>
        </authorList>
    </citation>
    <scope>NUCLEOTIDE SEQUENCE [LARGE SCALE GENOMIC DNA]</scope>
    <source>
        <strain evidence="2">PN_DK_2014</strain>
    </source>
</reference>
<dbReference type="AlphaFoldDB" id="A0A0B2V6P5"/>
<protein>
    <submittedName>
        <fullName evidence="2">Uncharacterized protein</fullName>
    </submittedName>
</protein>
<evidence type="ECO:0000313" key="2">
    <source>
        <dbReference type="EMBL" id="KHN77203.1"/>
    </source>
</evidence>
<keyword evidence="3" id="KW-1185">Reference proteome</keyword>
<name>A0A0B2V6P5_TOXCA</name>
<comment type="caution">
    <text evidence="2">The sequence shown here is derived from an EMBL/GenBank/DDBJ whole genome shotgun (WGS) entry which is preliminary data.</text>
</comment>
<feature type="signal peptide" evidence="1">
    <location>
        <begin position="1"/>
        <end position="19"/>
    </location>
</feature>
<keyword evidence="1" id="KW-0732">Signal</keyword>
<dbReference type="EMBL" id="JPKZ01002351">
    <property type="protein sequence ID" value="KHN77203.1"/>
    <property type="molecule type" value="Genomic_DNA"/>
</dbReference>
<accession>A0A0B2V6P5</accession>
<evidence type="ECO:0000313" key="3">
    <source>
        <dbReference type="Proteomes" id="UP000031036"/>
    </source>
</evidence>
<evidence type="ECO:0000256" key="1">
    <source>
        <dbReference type="SAM" id="SignalP"/>
    </source>
</evidence>
<proteinExistence type="predicted"/>
<sequence>MRLFIQSFLLLAFSLIVAPFPASKYDRLSVDPDLSFGFHRIWKLLVTSFGCSYQIYYKGVL</sequence>